<feature type="disulfide bond" evidence="14">
    <location>
        <begin position="448"/>
        <end position="457"/>
    </location>
</feature>
<dbReference type="PROSITE" id="PS51120">
    <property type="entry name" value="LDLRB"/>
    <property type="match status" value="1"/>
</dbReference>
<keyword evidence="7" id="KW-0744">Spermatogenesis</keyword>
<dbReference type="SUPFAM" id="SSF63825">
    <property type="entry name" value="YWTD domain"/>
    <property type="match status" value="1"/>
</dbReference>
<dbReference type="SUPFAM" id="SSF57196">
    <property type="entry name" value="EGF/Laminin"/>
    <property type="match status" value="4"/>
</dbReference>
<protein>
    <recommendedName>
        <fullName evidence="13">Protein cueball</fullName>
    </recommendedName>
</protein>
<evidence type="ECO:0000256" key="15">
    <source>
        <dbReference type="PROSITE-ProRule" id="PRU00461"/>
    </source>
</evidence>
<evidence type="ECO:0000256" key="14">
    <source>
        <dbReference type="PROSITE-ProRule" id="PRU00076"/>
    </source>
</evidence>
<evidence type="ECO:0000256" key="8">
    <source>
        <dbReference type="ARBA" id="ARBA00022943"/>
    </source>
</evidence>
<dbReference type="AlphaFoldDB" id="A0AAD8DKP2"/>
<evidence type="ECO:0000256" key="13">
    <source>
        <dbReference type="ARBA" id="ARBA00040020"/>
    </source>
</evidence>
<dbReference type="InterPro" id="IPR011042">
    <property type="entry name" value="6-blade_b-propeller_TolB-like"/>
</dbReference>
<comment type="similarity">
    <text evidence="12">Belongs to the cueball family.</text>
</comment>
<gene>
    <name evidence="18" type="ORF">PYW07_010753</name>
</gene>
<feature type="disulfide bond" evidence="14">
    <location>
        <begin position="377"/>
        <end position="386"/>
    </location>
</feature>
<keyword evidence="3 14" id="KW-0245">EGF-like domain</keyword>
<feature type="disulfide bond" evidence="14">
    <location>
        <begin position="355"/>
        <end position="365"/>
    </location>
</feature>
<evidence type="ECO:0000256" key="9">
    <source>
        <dbReference type="ARBA" id="ARBA00023136"/>
    </source>
</evidence>
<evidence type="ECO:0000259" key="17">
    <source>
        <dbReference type="PROSITE" id="PS50026"/>
    </source>
</evidence>
<dbReference type="GO" id="GO:0007283">
    <property type="term" value="P:spermatogenesis"/>
    <property type="evidence" value="ECO:0007669"/>
    <property type="project" value="UniProtKB-KW"/>
</dbReference>
<feature type="domain" description="EGF-like" evidence="17">
    <location>
        <begin position="422"/>
        <end position="458"/>
    </location>
</feature>
<dbReference type="EMBL" id="JARGEI010000029">
    <property type="protein sequence ID" value="KAJ8705976.1"/>
    <property type="molecule type" value="Genomic_DNA"/>
</dbReference>
<comment type="caution">
    <text evidence="18">The sequence shown here is derived from an EMBL/GenBank/DDBJ whole genome shotgun (WGS) entry which is preliminary data.</text>
</comment>
<evidence type="ECO:0000256" key="7">
    <source>
        <dbReference type="ARBA" id="ARBA00022871"/>
    </source>
</evidence>
<evidence type="ECO:0000256" key="2">
    <source>
        <dbReference type="ARBA" id="ARBA00022475"/>
    </source>
</evidence>
<dbReference type="GO" id="GO:0060070">
    <property type="term" value="P:canonical Wnt signaling pathway"/>
    <property type="evidence" value="ECO:0007669"/>
    <property type="project" value="TreeGrafter"/>
</dbReference>
<evidence type="ECO:0000313" key="19">
    <source>
        <dbReference type="Proteomes" id="UP001231518"/>
    </source>
</evidence>
<keyword evidence="2" id="KW-1003">Cell membrane</keyword>
<accession>A0AAD8DKP2</accession>
<comment type="subcellular location">
    <subcellularLocation>
        <location evidence="1">Cell membrane</location>
        <topology evidence="1">Single-pass type I membrane protein</topology>
    </subcellularLocation>
</comment>
<evidence type="ECO:0000256" key="5">
    <source>
        <dbReference type="ARBA" id="ARBA00022737"/>
    </source>
</evidence>
<dbReference type="Proteomes" id="UP001231518">
    <property type="component" value="Chromosome 26"/>
</dbReference>
<evidence type="ECO:0000313" key="18">
    <source>
        <dbReference type="EMBL" id="KAJ8705976.1"/>
    </source>
</evidence>
<evidence type="ECO:0000256" key="11">
    <source>
        <dbReference type="ARBA" id="ARBA00023180"/>
    </source>
</evidence>
<evidence type="ECO:0000256" key="1">
    <source>
        <dbReference type="ARBA" id="ARBA00004251"/>
    </source>
</evidence>
<keyword evidence="4 16" id="KW-0732">Signal</keyword>
<dbReference type="PROSITE" id="PS01186">
    <property type="entry name" value="EGF_2"/>
    <property type="match status" value="2"/>
</dbReference>
<feature type="signal peptide" evidence="16">
    <location>
        <begin position="1"/>
        <end position="19"/>
    </location>
</feature>
<dbReference type="InterPro" id="IPR000742">
    <property type="entry name" value="EGF"/>
</dbReference>
<dbReference type="GO" id="GO:0048477">
    <property type="term" value="P:oogenesis"/>
    <property type="evidence" value="ECO:0007669"/>
    <property type="project" value="UniProtKB-KW"/>
</dbReference>
<keyword evidence="10 14" id="KW-1015">Disulfide bond</keyword>
<evidence type="ECO:0000256" key="10">
    <source>
        <dbReference type="ARBA" id="ARBA00023157"/>
    </source>
</evidence>
<evidence type="ECO:0000256" key="4">
    <source>
        <dbReference type="ARBA" id="ARBA00022729"/>
    </source>
</evidence>
<dbReference type="PROSITE" id="PS00022">
    <property type="entry name" value="EGF_1"/>
    <property type="match status" value="2"/>
</dbReference>
<keyword evidence="5" id="KW-0677">Repeat</keyword>
<evidence type="ECO:0000256" key="16">
    <source>
        <dbReference type="SAM" id="SignalP"/>
    </source>
</evidence>
<reference evidence="18" key="1">
    <citation type="submission" date="2023-03" db="EMBL/GenBank/DDBJ databases">
        <title>Chromosome-level genomes of two armyworms, Mythimna separata and Mythimna loreyi, provide insights into the biosynthesis and reception of sex pheromones.</title>
        <authorList>
            <person name="Zhao H."/>
        </authorList>
    </citation>
    <scope>NUCLEOTIDE SEQUENCE</scope>
    <source>
        <strain evidence="18">BeijingLab</strain>
        <tissue evidence="18">Pupa</tissue>
    </source>
</reference>
<proteinExistence type="inferred from homology"/>
<keyword evidence="8" id="KW-0896">Oogenesis</keyword>
<dbReference type="Pfam" id="PF00008">
    <property type="entry name" value="EGF"/>
    <property type="match status" value="1"/>
</dbReference>
<evidence type="ECO:0000256" key="3">
    <source>
        <dbReference type="ARBA" id="ARBA00022536"/>
    </source>
</evidence>
<dbReference type="GO" id="GO:0005886">
    <property type="term" value="C:plasma membrane"/>
    <property type="evidence" value="ECO:0007669"/>
    <property type="project" value="UniProtKB-SubCell"/>
</dbReference>
<feature type="repeat" description="LDL-receptor class B" evidence="15">
    <location>
        <begin position="156"/>
        <end position="196"/>
    </location>
</feature>
<dbReference type="GO" id="GO:0017147">
    <property type="term" value="F:Wnt-protein binding"/>
    <property type="evidence" value="ECO:0007669"/>
    <property type="project" value="TreeGrafter"/>
</dbReference>
<dbReference type="InterPro" id="IPR000033">
    <property type="entry name" value="LDLR_classB_rpt"/>
</dbReference>
<sequence>MSSTRVLTLLALLVGSVHCFSWDIVVGGDKELAFYYNGTLTHTEGIPSAYYIQSVTYDPVQYRVIFADNNNLTITISSFDLSTRKIQPLMIRKSKGDYIIRVVYDFVTQTLFWKDGYADVYSFSLNPTSHNKASDGDLLFNVGHFCQDIAVDSCGGYIYWVTNYKIERARLDGSEREVLLVGYVFWRTSLAIDQQTQKIYWIEINRPQVSIESANFKGKNRTTLYIAKNESVAHSLAVSKQFIFWQNVVQNGISQLPKNPSQNASEKLYKIYKLYNKRKRAYCHRIAVNYTIQDQIQGIKSCEAIKIPNNSKPVCTVSVCQNYCLEGDCSVNADTVPKCSCKAGYSGERCEVNACHKHCLNGGVCSLDEEDVPVCQCTAGYDGGRCDVSICKDYCLQGNCSVSAEGQPKCSCKTGYSGDRCEVNACLDYCLNGGVCSLNEEEEPACQCTAGYDGRRCDVSVTEDFCFQAACSVNAEGQPEVTVAVGKGAKSPCASTVV</sequence>
<dbReference type="Gene3D" id="2.120.10.30">
    <property type="entry name" value="TolB, C-terminal domain"/>
    <property type="match status" value="1"/>
</dbReference>
<name>A0AAD8DKP2_MYTSE</name>
<keyword evidence="11" id="KW-0325">Glycoprotein</keyword>
<keyword evidence="19" id="KW-1185">Reference proteome</keyword>
<dbReference type="Gene3D" id="2.10.25.10">
    <property type="entry name" value="Laminin"/>
    <property type="match status" value="4"/>
</dbReference>
<comment type="caution">
    <text evidence="14">Lacks conserved residue(s) required for the propagation of feature annotation.</text>
</comment>
<feature type="disulfide bond" evidence="14">
    <location>
        <begin position="426"/>
        <end position="436"/>
    </location>
</feature>
<feature type="domain" description="EGF-like" evidence="17">
    <location>
        <begin position="351"/>
        <end position="387"/>
    </location>
</feature>
<dbReference type="InterPro" id="IPR050778">
    <property type="entry name" value="Cueball_EGF_LRP_Nidogen"/>
</dbReference>
<dbReference type="SMART" id="SM00181">
    <property type="entry name" value="EGF"/>
    <property type="match status" value="4"/>
</dbReference>
<dbReference type="PANTHER" id="PTHR46513">
    <property type="entry name" value="VITELLOGENIN RECEPTOR-LIKE PROTEIN-RELATED-RELATED"/>
    <property type="match status" value="1"/>
</dbReference>
<keyword evidence="6" id="KW-0221">Differentiation</keyword>
<organism evidence="18 19">
    <name type="scientific">Mythimna separata</name>
    <name type="common">Oriental armyworm</name>
    <name type="synonym">Pseudaletia separata</name>
    <dbReference type="NCBI Taxonomy" id="271217"/>
    <lineage>
        <taxon>Eukaryota</taxon>
        <taxon>Metazoa</taxon>
        <taxon>Ecdysozoa</taxon>
        <taxon>Arthropoda</taxon>
        <taxon>Hexapoda</taxon>
        <taxon>Insecta</taxon>
        <taxon>Pterygota</taxon>
        <taxon>Neoptera</taxon>
        <taxon>Endopterygota</taxon>
        <taxon>Lepidoptera</taxon>
        <taxon>Glossata</taxon>
        <taxon>Ditrysia</taxon>
        <taxon>Noctuoidea</taxon>
        <taxon>Noctuidae</taxon>
        <taxon>Noctuinae</taxon>
        <taxon>Hadenini</taxon>
        <taxon>Mythimna</taxon>
    </lineage>
</organism>
<dbReference type="GO" id="GO:0042813">
    <property type="term" value="F:Wnt receptor activity"/>
    <property type="evidence" value="ECO:0007669"/>
    <property type="project" value="TreeGrafter"/>
</dbReference>
<evidence type="ECO:0000256" key="12">
    <source>
        <dbReference type="ARBA" id="ARBA00038070"/>
    </source>
</evidence>
<dbReference type="SMART" id="SM00135">
    <property type="entry name" value="LY"/>
    <property type="match status" value="3"/>
</dbReference>
<feature type="chain" id="PRO_5042267586" description="Protein cueball" evidence="16">
    <location>
        <begin position="20"/>
        <end position="498"/>
    </location>
</feature>
<evidence type="ECO:0000256" key="6">
    <source>
        <dbReference type="ARBA" id="ARBA00022782"/>
    </source>
</evidence>
<dbReference type="PROSITE" id="PS50026">
    <property type="entry name" value="EGF_3"/>
    <property type="match status" value="2"/>
</dbReference>
<keyword evidence="9" id="KW-0472">Membrane</keyword>
<dbReference type="PANTHER" id="PTHR46513:SF42">
    <property type="entry name" value="PROTEIN CUEBALL"/>
    <property type="match status" value="1"/>
</dbReference>